<evidence type="ECO:0008006" key="4">
    <source>
        <dbReference type="Google" id="ProtNLM"/>
    </source>
</evidence>
<feature type="region of interest" description="Disordered" evidence="1">
    <location>
        <begin position="300"/>
        <end position="321"/>
    </location>
</feature>
<comment type="caution">
    <text evidence="2">The sequence shown here is derived from an EMBL/GenBank/DDBJ whole genome shotgun (WGS) entry which is preliminary data.</text>
</comment>
<reference evidence="2" key="2">
    <citation type="submission" date="2023-05" db="EMBL/GenBank/DDBJ databases">
        <authorList>
            <consortium name="Lawrence Berkeley National Laboratory"/>
            <person name="Steindorff A."/>
            <person name="Hensen N."/>
            <person name="Bonometti L."/>
            <person name="Westerberg I."/>
            <person name="Brannstrom I.O."/>
            <person name="Guillou S."/>
            <person name="Cros-Aarteil S."/>
            <person name="Calhoun S."/>
            <person name="Haridas S."/>
            <person name="Kuo A."/>
            <person name="Mondo S."/>
            <person name="Pangilinan J."/>
            <person name="Riley R."/>
            <person name="Labutti K."/>
            <person name="Andreopoulos B."/>
            <person name="Lipzen A."/>
            <person name="Chen C."/>
            <person name="Yanf M."/>
            <person name="Daum C."/>
            <person name="Ng V."/>
            <person name="Clum A."/>
            <person name="Ohm R."/>
            <person name="Martin F."/>
            <person name="Silar P."/>
            <person name="Natvig D."/>
            <person name="Lalanne C."/>
            <person name="Gautier V."/>
            <person name="Ament-Velasquez S.L."/>
            <person name="Kruys A."/>
            <person name="Hutchinson M.I."/>
            <person name="Powell A.J."/>
            <person name="Barry K."/>
            <person name="Miller A.N."/>
            <person name="Grigoriev I.V."/>
            <person name="Debuchy R."/>
            <person name="Gladieux P."/>
            <person name="Thoren M.H."/>
            <person name="Johannesson H."/>
        </authorList>
    </citation>
    <scope>NUCLEOTIDE SEQUENCE</scope>
    <source>
        <strain evidence="2">CBS 990.96</strain>
    </source>
</reference>
<name>A0AAN7GTD3_9PEZI</name>
<evidence type="ECO:0000313" key="3">
    <source>
        <dbReference type="Proteomes" id="UP001301958"/>
    </source>
</evidence>
<dbReference type="Proteomes" id="UP001301958">
    <property type="component" value="Unassembled WGS sequence"/>
</dbReference>
<dbReference type="EMBL" id="MU865345">
    <property type="protein sequence ID" value="KAK4226561.1"/>
    <property type="molecule type" value="Genomic_DNA"/>
</dbReference>
<gene>
    <name evidence="2" type="ORF">QBC38DRAFT_221302</name>
</gene>
<accession>A0AAN7GTD3</accession>
<reference evidence="2" key="1">
    <citation type="journal article" date="2023" name="Mol. Phylogenet. Evol.">
        <title>Genome-scale phylogeny and comparative genomics of the fungal order Sordariales.</title>
        <authorList>
            <person name="Hensen N."/>
            <person name="Bonometti L."/>
            <person name="Westerberg I."/>
            <person name="Brannstrom I.O."/>
            <person name="Guillou S."/>
            <person name="Cros-Aarteil S."/>
            <person name="Calhoun S."/>
            <person name="Haridas S."/>
            <person name="Kuo A."/>
            <person name="Mondo S."/>
            <person name="Pangilinan J."/>
            <person name="Riley R."/>
            <person name="LaButti K."/>
            <person name="Andreopoulos B."/>
            <person name="Lipzen A."/>
            <person name="Chen C."/>
            <person name="Yan M."/>
            <person name="Daum C."/>
            <person name="Ng V."/>
            <person name="Clum A."/>
            <person name="Steindorff A."/>
            <person name="Ohm R.A."/>
            <person name="Martin F."/>
            <person name="Silar P."/>
            <person name="Natvig D.O."/>
            <person name="Lalanne C."/>
            <person name="Gautier V."/>
            <person name="Ament-Velasquez S.L."/>
            <person name="Kruys A."/>
            <person name="Hutchinson M.I."/>
            <person name="Powell A.J."/>
            <person name="Barry K."/>
            <person name="Miller A.N."/>
            <person name="Grigoriev I.V."/>
            <person name="Debuchy R."/>
            <person name="Gladieux P."/>
            <person name="Hiltunen Thoren M."/>
            <person name="Johannesson H."/>
        </authorList>
    </citation>
    <scope>NUCLEOTIDE SEQUENCE</scope>
    <source>
        <strain evidence="2">CBS 990.96</strain>
    </source>
</reference>
<evidence type="ECO:0000256" key="1">
    <source>
        <dbReference type="SAM" id="MobiDB-lite"/>
    </source>
</evidence>
<feature type="compositionally biased region" description="Polar residues" evidence="1">
    <location>
        <begin position="305"/>
        <end position="315"/>
    </location>
</feature>
<keyword evidence="3" id="KW-1185">Reference proteome</keyword>
<organism evidence="2 3">
    <name type="scientific">Podospora fimiseda</name>
    <dbReference type="NCBI Taxonomy" id="252190"/>
    <lineage>
        <taxon>Eukaryota</taxon>
        <taxon>Fungi</taxon>
        <taxon>Dikarya</taxon>
        <taxon>Ascomycota</taxon>
        <taxon>Pezizomycotina</taxon>
        <taxon>Sordariomycetes</taxon>
        <taxon>Sordariomycetidae</taxon>
        <taxon>Sordariales</taxon>
        <taxon>Podosporaceae</taxon>
        <taxon>Podospora</taxon>
    </lineage>
</organism>
<protein>
    <recommendedName>
        <fullName evidence="4">Fungal N-terminal domain-containing protein</fullName>
    </recommendedName>
</protein>
<evidence type="ECO:0000313" key="2">
    <source>
        <dbReference type="EMBL" id="KAK4226561.1"/>
    </source>
</evidence>
<proteinExistence type="predicted"/>
<dbReference type="AlphaFoldDB" id="A0AAN7GTD3"/>
<sequence>MDPFSILVGSTSLVGAVVNVTQNISQFMKNFRDSIPEMKRMNGHLSQLKQILEILDLEDLDDNDDFYIKEQINSCMEIVEGLEQLILSLQQSRVIWAWAGKTAVTEMEGKLKINLDSLELRLNIKNLYLTKDIKTSTDDIAVISEQLHHISAKIDHLAQQARYQQHYGVHSNYSASGLPEKHTLNLGQDNTVAALSPMSGHFNPLHCTETIDTHFATSKMLHGAETTPSPSSSAWSSSTVILDEFPYIKDKSASEWPCTAVPAIPKTEEIGAQPPFFLSPYDESVWTESDHNLSWCDSTDLETKSPPSVSQQQIREPQVDPATQRIRDQFKRCVKSLAPSRPVQKVPSPPQAFTFIPWYERPKSTSSNTTAKRFQELVRSRLGSSN</sequence>